<evidence type="ECO:0000256" key="1">
    <source>
        <dbReference type="SAM" id="Coils"/>
    </source>
</evidence>
<dbReference type="AlphaFoldDB" id="A0ABD0JAR8"/>
<reference evidence="3 4" key="1">
    <citation type="journal article" date="2023" name="Sci. Data">
        <title>Genome assembly of the Korean intertidal mud-creeper Batillaria attramentaria.</title>
        <authorList>
            <person name="Patra A.K."/>
            <person name="Ho P.T."/>
            <person name="Jun S."/>
            <person name="Lee S.J."/>
            <person name="Kim Y."/>
            <person name="Won Y.J."/>
        </authorList>
    </citation>
    <scope>NUCLEOTIDE SEQUENCE [LARGE SCALE GENOMIC DNA]</scope>
    <source>
        <strain evidence="3">Wonlab-2016</strain>
    </source>
</reference>
<protein>
    <recommendedName>
        <fullName evidence="5">Paramyosin</fullName>
    </recommendedName>
</protein>
<gene>
    <name evidence="3" type="ORF">BaRGS_00036827</name>
</gene>
<name>A0ABD0JAR8_9CAEN</name>
<feature type="region of interest" description="Disordered" evidence="2">
    <location>
        <begin position="551"/>
        <end position="577"/>
    </location>
</feature>
<sequence>MDYPVRYGRAPIRHARPTPMFQRQWTFDTDELQSGRMSLNIEANFSPRSDRPKTVSIQDGDGLDATSQEIERQSARIQREMERERRARSVSPVRGMMTSPVGLPPRPARSATPARLQTQPVVSHHMHVDSDPLSVENLGFHIENADKMILGQELKTLRGALFTTKLQLKEAEKEAKEMRERAEESRSELMLLEFKRTTATKDFHRLMDDIERKRAMSHSYDAEIDSKRSELRGFESLGITKEEAKTLHDENTSLRMRQRGLDAMELERDELSRQLESAKDDLLREQKQARLQREEMSEEIETLNARLEETQNGWAAAQQQIQKLETAFRRMEREKNELIQEKTSEYNAFKTMARQESKENRQLLSREVDTLNSELQQLQVRVVDLQADNSAKDEHNLKLREEVIALQSQVAQEQAARAAVTEEHRKTLQMLRKETDSAMLQLRESLFLEKQKEVEDLRAELEQERRESSSRTDERMAQMLAENAELISEKNQELVRLQERLRSFQDHQHSAERRMQDKIDQQVREAVARERATMEAENQWKLRNERESLARDTKQRINEMQVTLDQERDNSRRLSRE</sequence>
<feature type="coiled-coil region" evidence="1">
    <location>
        <begin position="447"/>
        <end position="514"/>
    </location>
</feature>
<accession>A0ABD0JAR8</accession>
<evidence type="ECO:0000313" key="3">
    <source>
        <dbReference type="EMBL" id="KAK7467941.1"/>
    </source>
</evidence>
<evidence type="ECO:0000256" key="2">
    <source>
        <dbReference type="SAM" id="MobiDB-lite"/>
    </source>
</evidence>
<feature type="region of interest" description="Disordered" evidence="2">
    <location>
        <begin position="80"/>
        <end position="111"/>
    </location>
</feature>
<feature type="coiled-coil region" evidence="1">
    <location>
        <begin position="154"/>
        <end position="195"/>
    </location>
</feature>
<keyword evidence="1" id="KW-0175">Coiled coil</keyword>
<dbReference type="EMBL" id="JACVVK020000530">
    <property type="protein sequence ID" value="KAK7467941.1"/>
    <property type="molecule type" value="Genomic_DNA"/>
</dbReference>
<feature type="non-terminal residue" evidence="3">
    <location>
        <position position="577"/>
    </location>
</feature>
<comment type="caution">
    <text evidence="3">The sequence shown here is derived from an EMBL/GenBank/DDBJ whole genome shotgun (WGS) entry which is preliminary data.</text>
</comment>
<evidence type="ECO:0000313" key="4">
    <source>
        <dbReference type="Proteomes" id="UP001519460"/>
    </source>
</evidence>
<evidence type="ECO:0008006" key="5">
    <source>
        <dbReference type="Google" id="ProtNLM"/>
    </source>
</evidence>
<dbReference type="Proteomes" id="UP001519460">
    <property type="component" value="Unassembled WGS sequence"/>
</dbReference>
<proteinExistence type="predicted"/>
<feature type="compositionally biased region" description="Basic and acidic residues" evidence="2">
    <location>
        <begin position="565"/>
        <end position="577"/>
    </location>
</feature>
<feature type="region of interest" description="Disordered" evidence="2">
    <location>
        <begin position="45"/>
        <end position="66"/>
    </location>
</feature>
<organism evidence="3 4">
    <name type="scientific">Batillaria attramentaria</name>
    <dbReference type="NCBI Taxonomy" id="370345"/>
    <lineage>
        <taxon>Eukaryota</taxon>
        <taxon>Metazoa</taxon>
        <taxon>Spiralia</taxon>
        <taxon>Lophotrochozoa</taxon>
        <taxon>Mollusca</taxon>
        <taxon>Gastropoda</taxon>
        <taxon>Caenogastropoda</taxon>
        <taxon>Sorbeoconcha</taxon>
        <taxon>Cerithioidea</taxon>
        <taxon>Batillariidae</taxon>
        <taxon>Batillaria</taxon>
    </lineage>
</organism>
<feature type="coiled-coil region" evidence="1">
    <location>
        <begin position="261"/>
        <end position="416"/>
    </location>
</feature>
<keyword evidence="4" id="KW-1185">Reference proteome</keyword>